<evidence type="ECO:0000313" key="1">
    <source>
        <dbReference type="EMBL" id="RON09596.1"/>
    </source>
</evidence>
<dbReference type="Gene3D" id="2.60.40.10">
    <property type="entry name" value="Immunoglobulins"/>
    <property type="match status" value="1"/>
</dbReference>
<dbReference type="AlphaFoldDB" id="A0A423H8S8"/>
<dbReference type="InterPro" id="IPR013783">
    <property type="entry name" value="Ig-like_fold"/>
</dbReference>
<dbReference type="Proteomes" id="UP000286071">
    <property type="component" value="Unassembled WGS sequence"/>
</dbReference>
<organism evidence="1 2">
    <name type="scientific">Pseudomonas brassicacearum</name>
    <dbReference type="NCBI Taxonomy" id="930166"/>
    <lineage>
        <taxon>Bacteria</taxon>
        <taxon>Pseudomonadati</taxon>
        <taxon>Pseudomonadota</taxon>
        <taxon>Gammaproteobacteria</taxon>
        <taxon>Pseudomonadales</taxon>
        <taxon>Pseudomonadaceae</taxon>
        <taxon>Pseudomonas</taxon>
    </lineage>
</organism>
<reference evidence="1 2" key="1">
    <citation type="submission" date="2016-10" db="EMBL/GenBank/DDBJ databases">
        <title>Comparative genome analysis of multiple Pseudomonas spp. focuses on biocontrol and plant growth promoting traits.</title>
        <authorList>
            <person name="Tao X.-Y."/>
            <person name="Taylor C.G."/>
        </authorList>
    </citation>
    <scope>NUCLEOTIDE SEQUENCE [LARGE SCALE GENOMIC DNA]</scope>
    <source>
        <strain evidence="1 2">48H11</strain>
    </source>
</reference>
<accession>A0A423H8S8</accession>
<evidence type="ECO:0000313" key="2">
    <source>
        <dbReference type="Proteomes" id="UP000286071"/>
    </source>
</evidence>
<proteinExistence type="predicted"/>
<protein>
    <submittedName>
        <fullName evidence="1">Uncharacterized protein</fullName>
    </submittedName>
</protein>
<dbReference type="EMBL" id="MOBJ01000007">
    <property type="protein sequence ID" value="RON09596.1"/>
    <property type="molecule type" value="Genomic_DNA"/>
</dbReference>
<comment type="caution">
    <text evidence="1">The sequence shown here is derived from an EMBL/GenBank/DDBJ whole genome shotgun (WGS) entry which is preliminary data.</text>
</comment>
<sequence>MKDGGSWDVSVTVPPGPISLVAEQFIGSADHSKPSVARLFKIRPAKLVVTVTPQPNERMKFSGAGFTGATVEISKVSGPGGQTLPPFTVSGGQWETTVSNWPPGMYTMSALQKVSGNGDDGDDWIPSESSSFSFSWAPPSPTEVTYTKEYTPTFSGKGYTGATVSLRNSQGSSIAPEVNVVNGTWSSKASQLWGPENKRLVRVQQRLSGQPPSLPVEIEVTIPPLAPAFTVTENGMSPTITGTCWPGAIVIIKFSGSAIEHKPSGASGNWTFRRDTPFVADVPHTVTVTQTFATLTSLPTSQTFTLLTPLLKPVITEPQKDQEVGRELIVRGTAGVKGATMKLRDAQYDRPLGEPKPLTSDGAWSIELEGLAFRKYTIDAIQSIGSRELRSDYCFFEVVVLPPTITVPASGGNLPRTSTISGTGLPGARVEVWLQGREQPLLSNVLVGENGGWKGEVTLPIGAKTIWARQTFGNEQSSKDSPRLTYNVVPAAPFIETPADNERVGRQVVVSGFGYSGDSVAVAFANAPLTVLGQGPVLNDRTWSVRVTLDRPGGAHHLIAVQSRDGFTSVASSERPVLLGSYLPTIDKPEQGRWVTDPVGFAGQGQVGVGGVAAWFNPEQGLVNFIPIAGMDWQATAKGELRTGGNWVRFAQIVVDGEGNYREFSDWADSERFEVGPQPPLSD</sequence>
<name>A0A423H8S8_9PSED</name>
<gene>
    <name evidence="1" type="ORF">BK659_11555</name>
</gene>